<keyword evidence="1" id="KW-0732">Signal</keyword>
<evidence type="ECO:0000313" key="3">
    <source>
        <dbReference type="Proteomes" id="UP000239735"/>
    </source>
</evidence>
<evidence type="ECO:0000256" key="1">
    <source>
        <dbReference type="SAM" id="SignalP"/>
    </source>
</evidence>
<accession>A0A2N9LQC8</accession>
<evidence type="ECO:0008006" key="4">
    <source>
        <dbReference type="Google" id="ProtNLM"/>
    </source>
</evidence>
<reference evidence="3" key="1">
    <citation type="submission" date="2018-02" db="EMBL/GenBank/DDBJ databases">
        <authorList>
            <person name="Hausmann B."/>
        </authorList>
    </citation>
    <scope>NUCLEOTIDE SEQUENCE [LARGE SCALE GENOMIC DNA]</scope>
    <source>
        <strain evidence="3">Peat soil MAG SbA5</strain>
    </source>
</reference>
<dbReference type="OrthoDB" id="108420at2"/>
<gene>
    <name evidence="2" type="ORF">SBA5_50058</name>
</gene>
<dbReference type="EMBL" id="OKRB01000108">
    <property type="protein sequence ID" value="SPE25469.1"/>
    <property type="molecule type" value="Genomic_DNA"/>
</dbReference>
<feature type="signal peptide" evidence="1">
    <location>
        <begin position="1"/>
        <end position="25"/>
    </location>
</feature>
<evidence type="ECO:0000313" key="2">
    <source>
        <dbReference type="EMBL" id="SPE25469.1"/>
    </source>
</evidence>
<protein>
    <recommendedName>
        <fullName evidence="4">Soil-associated protein, TIGR03435 family</fullName>
    </recommendedName>
</protein>
<sequence>MLRIARTIAAGSFMVISGAFGPAQAAASTTVAPTAFEVATVKSSDPTSIVAIRYSPGGRFITSNTSLRLLITWAYDITAERLVATPGWLDSARFDVTGKSPIEHPTHDQLHLMVQTLLADRFNLRVHREQRQLSLYRLEMDDGGPRVHVLDPETVVSQDPFNMMVLGRLSGTHVTAAMLAKVLSNQLGRYVEDKTGFNSVFDFTLVWRPEGASPEDMPADDDRPSIFTAIREQLGFRLVPVKGPVEVISIDHVERYPTAN</sequence>
<dbReference type="AlphaFoldDB" id="A0A2N9LQC8"/>
<feature type="chain" id="PRO_5014841528" description="Soil-associated protein, TIGR03435 family" evidence="1">
    <location>
        <begin position="26"/>
        <end position="260"/>
    </location>
</feature>
<dbReference type="Pfam" id="PF12543">
    <property type="entry name" value="DUF3738"/>
    <property type="match status" value="1"/>
</dbReference>
<name>A0A2N9LQC8_9BACT</name>
<dbReference type="Proteomes" id="UP000239735">
    <property type="component" value="Unassembled WGS sequence"/>
</dbReference>
<proteinExistence type="predicted"/>
<organism evidence="2 3">
    <name type="scientific">Candidatus Sulfuritelmatomonas gaucii</name>
    <dbReference type="NCBI Taxonomy" id="2043161"/>
    <lineage>
        <taxon>Bacteria</taxon>
        <taxon>Pseudomonadati</taxon>
        <taxon>Acidobacteriota</taxon>
        <taxon>Terriglobia</taxon>
        <taxon>Terriglobales</taxon>
        <taxon>Acidobacteriaceae</taxon>
        <taxon>Candidatus Sulfuritelmatomonas</taxon>
    </lineage>
</organism>
<dbReference type="InterPro" id="IPR017801">
    <property type="entry name" value="DUF3738"/>
</dbReference>
<dbReference type="NCBIfam" id="TIGR03435">
    <property type="entry name" value="Soli_TIGR03435"/>
    <property type="match status" value="1"/>
</dbReference>